<feature type="signal peptide" evidence="1">
    <location>
        <begin position="1"/>
        <end position="22"/>
    </location>
</feature>
<dbReference type="InterPro" id="IPR013783">
    <property type="entry name" value="Ig-like_fold"/>
</dbReference>
<evidence type="ECO:0000313" key="4">
    <source>
        <dbReference type="Proteomes" id="UP000027982"/>
    </source>
</evidence>
<keyword evidence="4" id="KW-1185">Reference proteome</keyword>
<feature type="chain" id="PRO_5001654359" description="Fibronectin type-III domain-containing protein" evidence="1">
    <location>
        <begin position="23"/>
        <end position="703"/>
    </location>
</feature>
<evidence type="ECO:0000256" key="1">
    <source>
        <dbReference type="SAM" id="SignalP"/>
    </source>
</evidence>
<dbReference type="PROSITE" id="PS50853">
    <property type="entry name" value="FN3"/>
    <property type="match status" value="1"/>
</dbReference>
<dbReference type="Gene3D" id="2.60.40.10">
    <property type="entry name" value="Immunoglobulins"/>
    <property type="match status" value="1"/>
</dbReference>
<dbReference type="AlphaFoldDB" id="A0A068NYX7"/>
<keyword evidence="1" id="KW-0732">Signal</keyword>
<dbReference type="KEGG" id="fgi:OP10G_4226"/>
<accession>A0A068NYX7</accession>
<dbReference type="SUPFAM" id="SSF49265">
    <property type="entry name" value="Fibronectin type III"/>
    <property type="match status" value="1"/>
</dbReference>
<dbReference type="HOGENOM" id="CLU_392201_0_0_0"/>
<dbReference type="Proteomes" id="UP000027982">
    <property type="component" value="Chromosome"/>
</dbReference>
<feature type="domain" description="Fibronectin type-III" evidence="2">
    <location>
        <begin position="127"/>
        <end position="225"/>
    </location>
</feature>
<evidence type="ECO:0000259" key="2">
    <source>
        <dbReference type="PROSITE" id="PS50853"/>
    </source>
</evidence>
<dbReference type="OrthoDB" id="9785233at2"/>
<organism evidence="3 4">
    <name type="scientific">Fimbriimonas ginsengisoli Gsoil 348</name>
    <dbReference type="NCBI Taxonomy" id="661478"/>
    <lineage>
        <taxon>Bacteria</taxon>
        <taxon>Bacillati</taxon>
        <taxon>Armatimonadota</taxon>
        <taxon>Fimbriimonadia</taxon>
        <taxon>Fimbriimonadales</taxon>
        <taxon>Fimbriimonadaceae</taxon>
        <taxon>Fimbriimonas</taxon>
    </lineage>
</organism>
<dbReference type="Gene3D" id="2.60.40.4070">
    <property type="match status" value="1"/>
</dbReference>
<dbReference type="InterPro" id="IPR003961">
    <property type="entry name" value="FN3_dom"/>
</dbReference>
<evidence type="ECO:0000313" key="3">
    <source>
        <dbReference type="EMBL" id="AIE87594.1"/>
    </source>
</evidence>
<dbReference type="InterPro" id="IPR036116">
    <property type="entry name" value="FN3_sf"/>
</dbReference>
<proteinExistence type="predicted"/>
<name>A0A068NYX7_FIMGI</name>
<reference evidence="3 4" key="1">
    <citation type="journal article" date="2014" name="PLoS ONE">
        <title>The first complete genome sequence of the class fimbriimonadia in the phylum armatimonadetes.</title>
        <authorList>
            <person name="Hu Z.Y."/>
            <person name="Wang Y.Z."/>
            <person name="Im W.T."/>
            <person name="Wang S.Y."/>
            <person name="Zhao G.P."/>
            <person name="Zheng H.J."/>
            <person name="Quan Z.X."/>
        </authorList>
    </citation>
    <scope>NUCLEOTIDE SEQUENCE [LARGE SCALE GENOMIC DNA]</scope>
    <source>
        <strain evidence="3">Gsoil 348</strain>
    </source>
</reference>
<sequence length="703" mass="75559">MNNLCRILLALTILCVAPIAQAANQLVSLTPSADFMVGTGTVTVQLGMYPNILPFSPGSEITLNLTSSNPAAVSVPATTTFGGDPANTSFTATVHAVTQPTTVTISARQNDNSFAFFRMTVASTKASVAPAHVSALGGEGGILVSWDPSPATLRTSLAGYRVVRTGPGTTIKTFNTVPITSTQFYDFTAVAGTSYTYKVKLMNSALATVTTSPTSGSATAITGNSVTWSANPAVDSSGTNVSFAVAPPTGTADRIYQAVVNGVVIGQAEADDSLGPYSTANLVRGSFDLERMAGTSYSVRIVAQSPSGFASSTPQTVTVPALPCNGLKTGDVVYTPDSTYSHFEFDLLPTGAYNNWSTWSVEIANRNAPTTILRTWVGLQTHAAFDWDGTDSNGNLLPSGRYVAHVTGPDHSTFDLPVPMMIATSVPRLLAMVTDLYPIAPWGPDNGNDYANLISSYVGDFQVQNPGYTSQVLYCAPNGGLSPVLAQLVRTWIQSPQLWDLYIYGHGNFQGIDALGHLKFCSYNWTGPDGRLGDASNNFIFSIPTVLQNRGQRFHWVFLDGCNTFGNEHNEDHPKALVTYNNLNAYCVPIGGVYYPPDVFMGWNGHSIANSTTVTTHNPPLTTWWYFRQAYWYSITHAGGELAAYSEGGATYFAMLQASLHATGAVDFIQYEPWETNDADQVSRYNFYEDFEFWGTYFLGEGP</sequence>
<gene>
    <name evidence="3" type="ORF">OP10G_4226</name>
</gene>
<protein>
    <recommendedName>
        <fullName evidence="2">Fibronectin type-III domain-containing protein</fullName>
    </recommendedName>
</protein>
<dbReference type="EMBL" id="CP007139">
    <property type="protein sequence ID" value="AIE87594.1"/>
    <property type="molecule type" value="Genomic_DNA"/>
</dbReference>